<feature type="domain" description="Solute-binding protein family 3/N-terminal" evidence="3">
    <location>
        <begin position="35"/>
        <end position="263"/>
    </location>
</feature>
<organism evidence="4 5">
    <name type="scientific">Enterococcus gallinarum</name>
    <dbReference type="NCBI Taxonomy" id="1353"/>
    <lineage>
        <taxon>Bacteria</taxon>
        <taxon>Bacillati</taxon>
        <taxon>Bacillota</taxon>
        <taxon>Bacilli</taxon>
        <taxon>Lactobacillales</taxon>
        <taxon>Enterococcaceae</taxon>
        <taxon>Enterococcus</taxon>
    </lineage>
</organism>
<accession>A0A376H4U0</accession>
<evidence type="ECO:0000256" key="2">
    <source>
        <dbReference type="SAM" id="SignalP"/>
    </source>
</evidence>
<dbReference type="Pfam" id="PF00497">
    <property type="entry name" value="SBP_bac_3"/>
    <property type="match status" value="1"/>
</dbReference>
<evidence type="ECO:0000256" key="1">
    <source>
        <dbReference type="ARBA" id="ARBA00022729"/>
    </source>
</evidence>
<protein>
    <submittedName>
        <fullName evidence="4">Family 3 extracellular solute-binding protein</fullName>
    </submittedName>
</protein>
<dbReference type="CDD" id="cd00996">
    <property type="entry name" value="PBP2_AatB_like"/>
    <property type="match status" value="1"/>
</dbReference>
<name>A0A376H4U0_ENTGA</name>
<dbReference type="PROSITE" id="PS51257">
    <property type="entry name" value="PROKAR_LIPOPROTEIN"/>
    <property type="match status" value="1"/>
</dbReference>
<dbReference type="PANTHER" id="PTHR35936:SF34">
    <property type="entry name" value="ABC TRANSPORTER EXTRACELLULAR-BINDING PROTEIN YCKB-RELATED"/>
    <property type="match status" value="1"/>
</dbReference>
<evidence type="ECO:0000313" key="5">
    <source>
        <dbReference type="Proteomes" id="UP000254807"/>
    </source>
</evidence>
<dbReference type="InterPro" id="IPR001638">
    <property type="entry name" value="Solute-binding_3/MltF_N"/>
</dbReference>
<gene>
    <name evidence="4" type="primary">fliY</name>
    <name evidence="4" type="ORF">NCTC12360_03175</name>
</gene>
<dbReference type="PANTHER" id="PTHR35936">
    <property type="entry name" value="MEMBRANE-BOUND LYTIC MUREIN TRANSGLYCOSYLASE F"/>
    <property type="match status" value="1"/>
</dbReference>
<dbReference type="OrthoDB" id="9775197at2"/>
<keyword evidence="5" id="KW-1185">Reference proteome</keyword>
<proteinExistence type="predicted"/>
<sequence>MKKIRLTLLAGASLLLFAACGNSSEKAESAADKEEVIVGLDDTFVPMGFQDDQGDIVGFDVDLAKAVFDLTGTKVKFQAIDWSMKETELDNGTIDMIWNGYTKTEAREKKVLFSDTYMENKQVLVTAKDSNITSFDAMKDKVLGAQEGSSGYDTFNNQPEVLKDIVADNEATLYASFNEAFIDLENGRIDGLLIDRVYAEYYLTQTKKADDYNVIESPFKAENFAVGVRKDDQALADKINEGLKKLQENGTFAEISEKWFGEDVSPE</sequence>
<dbReference type="RefSeq" id="WP_060813178.1">
    <property type="nucleotide sequence ID" value="NZ_JBHULA010000033.1"/>
</dbReference>
<dbReference type="SMART" id="SM00062">
    <property type="entry name" value="PBPb"/>
    <property type="match status" value="1"/>
</dbReference>
<dbReference type="AlphaFoldDB" id="A0A376H4U0"/>
<dbReference type="SUPFAM" id="SSF53850">
    <property type="entry name" value="Periplasmic binding protein-like II"/>
    <property type="match status" value="1"/>
</dbReference>
<evidence type="ECO:0000313" key="4">
    <source>
        <dbReference type="EMBL" id="STD84630.1"/>
    </source>
</evidence>
<evidence type="ECO:0000259" key="3">
    <source>
        <dbReference type="SMART" id="SM00062"/>
    </source>
</evidence>
<feature type="signal peptide" evidence="2">
    <location>
        <begin position="1"/>
        <end position="18"/>
    </location>
</feature>
<dbReference type="EMBL" id="UFYW01000001">
    <property type="protein sequence ID" value="STD84630.1"/>
    <property type="molecule type" value="Genomic_DNA"/>
</dbReference>
<feature type="chain" id="PRO_5039136073" evidence="2">
    <location>
        <begin position="19"/>
        <end position="267"/>
    </location>
</feature>
<dbReference type="Gene3D" id="3.40.190.10">
    <property type="entry name" value="Periplasmic binding protein-like II"/>
    <property type="match status" value="2"/>
</dbReference>
<reference evidence="4 5" key="1">
    <citation type="submission" date="2018-06" db="EMBL/GenBank/DDBJ databases">
        <authorList>
            <consortium name="Pathogen Informatics"/>
            <person name="Doyle S."/>
        </authorList>
    </citation>
    <scope>NUCLEOTIDE SEQUENCE [LARGE SCALE GENOMIC DNA]</scope>
    <source>
        <strain evidence="4 5">NCTC12360</strain>
    </source>
</reference>
<keyword evidence="1 2" id="KW-0732">Signal</keyword>
<dbReference type="Proteomes" id="UP000254807">
    <property type="component" value="Unassembled WGS sequence"/>
</dbReference>